<dbReference type="AlphaFoldDB" id="A0A8E2AHZ1"/>
<evidence type="ECO:0000256" key="9">
    <source>
        <dbReference type="ARBA" id="ARBA00022840"/>
    </source>
</evidence>
<dbReference type="GO" id="GO:0005524">
    <property type="term" value="F:ATP binding"/>
    <property type="evidence" value="ECO:0007669"/>
    <property type="project" value="UniProtKB-KW"/>
</dbReference>
<comment type="subcellular location">
    <subcellularLocation>
        <location evidence="1">Cytoplasm</location>
        <location evidence="1">Cytosol</location>
    </subcellularLocation>
    <subcellularLocation>
        <location evidence="15">Peroxisome membrane</location>
    </subcellularLocation>
</comment>
<dbReference type="InterPro" id="IPR050168">
    <property type="entry name" value="AAA_ATPase_domain"/>
</dbReference>
<evidence type="ECO:0000256" key="3">
    <source>
        <dbReference type="ARBA" id="ARBA00022448"/>
    </source>
</evidence>
<evidence type="ECO:0000256" key="18">
    <source>
        <dbReference type="SAM" id="MobiDB-lite"/>
    </source>
</evidence>
<dbReference type="InterPro" id="IPR009010">
    <property type="entry name" value="Asp_de-COase-like_dom_sf"/>
</dbReference>
<dbReference type="Gene3D" id="1.10.8.60">
    <property type="match status" value="2"/>
</dbReference>
<dbReference type="GO" id="GO:0016558">
    <property type="term" value="P:protein import into peroxisome matrix"/>
    <property type="evidence" value="ECO:0007669"/>
    <property type="project" value="TreeGrafter"/>
</dbReference>
<feature type="domain" description="AAA+ ATPase" evidence="19">
    <location>
        <begin position="443"/>
        <end position="590"/>
    </location>
</feature>
<dbReference type="Pfam" id="PF17862">
    <property type="entry name" value="AAA_lid_3"/>
    <property type="match status" value="1"/>
</dbReference>
<dbReference type="InterPro" id="IPR003959">
    <property type="entry name" value="ATPase_AAA_core"/>
</dbReference>
<dbReference type="EMBL" id="KV722633">
    <property type="protein sequence ID" value="OCH84801.1"/>
    <property type="molecule type" value="Genomic_DNA"/>
</dbReference>
<dbReference type="GO" id="GO:0005829">
    <property type="term" value="C:cytosol"/>
    <property type="evidence" value="ECO:0007669"/>
    <property type="project" value="UniProtKB-SubCell"/>
</dbReference>
<dbReference type="PROSITE" id="PS00674">
    <property type="entry name" value="AAA"/>
    <property type="match status" value="1"/>
</dbReference>
<evidence type="ECO:0000256" key="13">
    <source>
        <dbReference type="ARBA" id="ARBA00032509"/>
    </source>
</evidence>
<feature type="region of interest" description="Disordered" evidence="18">
    <location>
        <begin position="214"/>
        <end position="243"/>
    </location>
</feature>
<evidence type="ECO:0000256" key="1">
    <source>
        <dbReference type="ARBA" id="ARBA00004514"/>
    </source>
</evidence>
<evidence type="ECO:0000313" key="20">
    <source>
        <dbReference type="EMBL" id="OCH84801.1"/>
    </source>
</evidence>
<evidence type="ECO:0000256" key="8">
    <source>
        <dbReference type="ARBA" id="ARBA00022801"/>
    </source>
</evidence>
<keyword evidence="21" id="KW-1185">Reference proteome</keyword>
<proteinExistence type="inferred from homology"/>
<evidence type="ECO:0000256" key="5">
    <source>
        <dbReference type="ARBA" id="ARBA00022593"/>
    </source>
</evidence>
<dbReference type="OrthoDB" id="2187at2759"/>
<keyword evidence="7" id="KW-0547">Nucleotide-binding</keyword>
<feature type="region of interest" description="Disordered" evidence="18">
    <location>
        <begin position="1035"/>
        <end position="1054"/>
    </location>
</feature>
<dbReference type="Gene3D" id="3.10.330.10">
    <property type="match status" value="1"/>
</dbReference>
<comment type="similarity">
    <text evidence="2">Belongs to the AAA ATPase family.</text>
</comment>
<comment type="subunit">
    <text evidence="17">Interacts with PEX6; forming the PEX1-PEX6 AAA ATPase complex, which is composed of a heterohexamer formed by a trimer of PEX1-PEX6 dimers.</text>
</comment>
<evidence type="ECO:0000256" key="10">
    <source>
        <dbReference type="ARBA" id="ARBA00022927"/>
    </source>
</evidence>
<keyword evidence="9" id="KW-0067">ATP-binding</keyword>
<evidence type="ECO:0000256" key="14">
    <source>
        <dbReference type="ARBA" id="ARBA00034532"/>
    </source>
</evidence>
<dbReference type="InterPro" id="IPR003593">
    <property type="entry name" value="AAA+_ATPase"/>
</dbReference>
<evidence type="ECO:0000256" key="2">
    <source>
        <dbReference type="ARBA" id="ARBA00006914"/>
    </source>
</evidence>
<accession>A0A8E2AHZ1</accession>
<dbReference type="Proteomes" id="UP000250043">
    <property type="component" value="Unassembled WGS sequence"/>
</dbReference>
<dbReference type="Gene3D" id="3.40.50.300">
    <property type="entry name" value="P-loop containing nucleotide triphosphate hydrolases"/>
    <property type="match status" value="2"/>
</dbReference>
<gene>
    <name evidence="20" type="ORF">OBBRIDRAFT_891566</name>
</gene>
<dbReference type="Pfam" id="PF00004">
    <property type="entry name" value="AAA"/>
    <property type="match status" value="2"/>
</dbReference>
<comment type="catalytic activity">
    <reaction evidence="16">
        <text>ATP + H2O = ADP + phosphate + H(+)</text>
        <dbReference type="Rhea" id="RHEA:13065"/>
        <dbReference type="ChEBI" id="CHEBI:15377"/>
        <dbReference type="ChEBI" id="CHEBI:15378"/>
        <dbReference type="ChEBI" id="CHEBI:30616"/>
        <dbReference type="ChEBI" id="CHEBI:43474"/>
        <dbReference type="ChEBI" id="CHEBI:456216"/>
    </reaction>
    <physiologicalReaction direction="left-to-right" evidence="16">
        <dbReference type="Rhea" id="RHEA:13066"/>
    </physiologicalReaction>
</comment>
<feature type="compositionally biased region" description="Polar residues" evidence="18">
    <location>
        <begin position="223"/>
        <end position="234"/>
    </location>
</feature>
<evidence type="ECO:0000256" key="17">
    <source>
        <dbReference type="ARBA" id="ARBA00064205"/>
    </source>
</evidence>
<evidence type="ECO:0000256" key="7">
    <source>
        <dbReference type="ARBA" id="ARBA00022741"/>
    </source>
</evidence>
<name>A0A8E2AHZ1_9APHY</name>
<feature type="domain" description="AAA+ ATPase" evidence="19">
    <location>
        <begin position="730"/>
        <end position="866"/>
    </location>
</feature>
<feature type="compositionally biased region" description="Polar residues" evidence="18">
    <location>
        <begin position="305"/>
        <end position="317"/>
    </location>
</feature>
<reference evidence="20 21" key="1">
    <citation type="submission" date="2016-07" db="EMBL/GenBank/DDBJ databases">
        <title>Draft genome of the white-rot fungus Obba rivulosa 3A-2.</title>
        <authorList>
            <consortium name="DOE Joint Genome Institute"/>
            <person name="Miettinen O."/>
            <person name="Riley R."/>
            <person name="Acob R."/>
            <person name="Barry K."/>
            <person name="Cullen D."/>
            <person name="De Vries R."/>
            <person name="Hainaut M."/>
            <person name="Hatakka A."/>
            <person name="Henrissat B."/>
            <person name="Hilden K."/>
            <person name="Kuo R."/>
            <person name="Labutti K."/>
            <person name="Lipzen A."/>
            <person name="Makela M.R."/>
            <person name="Sandor L."/>
            <person name="Spatafora J.W."/>
            <person name="Grigoriev I.V."/>
            <person name="Hibbett D.S."/>
        </authorList>
    </citation>
    <scope>NUCLEOTIDE SEQUENCE [LARGE SCALE GENOMIC DNA]</scope>
    <source>
        <strain evidence="20 21">3A-2</strain>
    </source>
</reference>
<dbReference type="InterPro" id="IPR029067">
    <property type="entry name" value="CDC48_domain_2-like_sf"/>
</dbReference>
<keyword evidence="5" id="KW-0962">Peroxisome biogenesis</keyword>
<dbReference type="FunFam" id="3.40.50.300:FF:000149">
    <property type="entry name" value="Nuclear valosin-containing protein-like"/>
    <property type="match status" value="1"/>
</dbReference>
<evidence type="ECO:0000313" key="21">
    <source>
        <dbReference type="Proteomes" id="UP000250043"/>
    </source>
</evidence>
<feature type="region of interest" description="Disordered" evidence="18">
    <location>
        <begin position="303"/>
        <end position="323"/>
    </location>
</feature>
<protein>
    <recommendedName>
        <fullName evidence="14">Peroxisomal ATPase PEX1</fullName>
    </recommendedName>
    <alternativeName>
        <fullName evidence="13">Peroxin-1</fullName>
    </alternativeName>
</protein>
<dbReference type="Pfam" id="PF09262">
    <property type="entry name" value="PEX-1N"/>
    <property type="match status" value="1"/>
</dbReference>
<dbReference type="PANTHER" id="PTHR23077">
    <property type="entry name" value="AAA-FAMILY ATPASE"/>
    <property type="match status" value="1"/>
</dbReference>
<dbReference type="CDD" id="cd19526">
    <property type="entry name" value="RecA-like_PEX1_r2"/>
    <property type="match status" value="1"/>
</dbReference>
<evidence type="ECO:0000256" key="16">
    <source>
        <dbReference type="ARBA" id="ARBA00048778"/>
    </source>
</evidence>
<evidence type="ECO:0000256" key="15">
    <source>
        <dbReference type="ARBA" id="ARBA00046271"/>
    </source>
</evidence>
<keyword evidence="6" id="KW-0677">Repeat</keyword>
<keyword evidence="12" id="KW-0576">Peroxisome</keyword>
<dbReference type="InterPro" id="IPR015342">
    <property type="entry name" value="PEX1-N_C-lobe"/>
</dbReference>
<dbReference type="GO" id="GO:0005778">
    <property type="term" value="C:peroxisomal membrane"/>
    <property type="evidence" value="ECO:0007669"/>
    <property type="project" value="UniProtKB-SubCell"/>
</dbReference>
<dbReference type="PANTHER" id="PTHR23077:SF12">
    <property type="entry name" value="PEROXISOMAL ATPASE PEX1"/>
    <property type="match status" value="1"/>
</dbReference>
<dbReference type="GO" id="GO:0016887">
    <property type="term" value="F:ATP hydrolysis activity"/>
    <property type="evidence" value="ECO:0007669"/>
    <property type="project" value="InterPro"/>
</dbReference>
<dbReference type="InterPro" id="IPR003960">
    <property type="entry name" value="ATPase_AAA_CS"/>
</dbReference>
<evidence type="ECO:0000256" key="6">
    <source>
        <dbReference type="ARBA" id="ARBA00022737"/>
    </source>
</evidence>
<organism evidence="20 21">
    <name type="scientific">Obba rivulosa</name>
    <dbReference type="NCBI Taxonomy" id="1052685"/>
    <lineage>
        <taxon>Eukaryota</taxon>
        <taxon>Fungi</taxon>
        <taxon>Dikarya</taxon>
        <taxon>Basidiomycota</taxon>
        <taxon>Agaricomycotina</taxon>
        <taxon>Agaricomycetes</taxon>
        <taxon>Polyporales</taxon>
        <taxon>Gelatoporiaceae</taxon>
        <taxon>Obba</taxon>
    </lineage>
</organism>
<dbReference type="SMART" id="SM00382">
    <property type="entry name" value="AAA"/>
    <property type="match status" value="2"/>
</dbReference>
<keyword evidence="3" id="KW-0813">Transport</keyword>
<evidence type="ECO:0000256" key="11">
    <source>
        <dbReference type="ARBA" id="ARBA00023136"/>
    </source>
</evidence>
<dbReference type="SUPFAM" id="SSF54585">
    <property type="entry name" value="Cdc48 domain 2-like"/>
    <property type="match status" value="1"/>
</dbReference>
<evidence type="ECO:0000256" key="4">
    <source>
        <dbReference type="ARBA" id="ARBA00022490"/>
    </source>
</evidence>
<dbReference type="FunFam" id="1.10.8.60:FF:000105">
    <property type="entry name" value="PeRoXisome assembly factor"/>
    <property type="match status" value="1"/>
</dbReference>
<keyword evidence="11" id="KW-0472">Membrane</keyword>
<sequence length="1054" mass="114421">MPRRARIHYVSLHSSLVNLPISLYGPLLERSVRPQGLAVHLILVTDGGKPGSARRKADAYVGWTGMASASSLAQFNAGSTGDRSMETIEIDPQYAEGLGFALGDIVEIGLLHDLSYATTVATEPVTTDDWEILEIHASHVESSLLSQVRVAAVGQEIDVWVLGRTRVRLQVVSFEPSTKGKAALLTTNTEVTIAPKVRSKAGSRASIPLANGVASSGKAGKVNGTQESIASTKSEAPMPEKMKRRSKILRVLPARLLSSEIPDAGSETITAFVSRTTLCALSKQNPASTSLRSCTVLVQRIRSPSDPTAEQPSSAQSMDAAPAPRVLIPNGEQKDASETSENAVSKNEVSLIWSPEVQIPDGHIVLQVVVDGVEDWDIVRVIFIRSNDTIPTSDDIPRSLLSGDHKHQTSQHGLAGVNDILLRCMKFCSTRFALHAFSHRIRGVPGLLVTGRSGAGKTAILNTAAHGMQQDPKLFAYTFYVDFSKYLEAPIPKMRSLLKHWMDKAAWHRPTILVFDNIDKIMGTELEHADSFRARHLAELFLAIYGSATRSAAPNANGVVLLASAESQAALHPLLNSSHLFQEVVNLKPPGKDARRDIIAQLVRGHIDASDITEDPGSPLNFAALATQTEGYSVTDLKDFVTRAVHRAAMRAAQIRLDDDEDVQMTLTPEDFTAAQVDFVPLSLRDVKLQKSDVAWADIGGLRETKRVLRETLEWPTKYGPIFAQSPLRLRSGLLLYGYPGCGKTLLASAVARECGLNFISIKGPELLNKYIGASEKSVRDLFERASAAKPCVLFFDEFDSIAPKRGHDSTGVTDRVVNQMLTQMDGAEGLDGVYVLAATSRPDLIDSALLRPGRLDKSLLCDMPDVGERKEILEALGRKVVISPSVDLDELAHSTDGFSGADLQALVYNAHLEVIHESISSQSLVDGPNGVSGSADRDSEVSIEYTKLGGTSYGSKKVLSRAEESKFQQRLQRILSQSSADESVVSKSADTTPKKHEIAYHHLRRVLKTTRPSVPSEERERLSRIYRAFVSDRSGELPVPPDAGGVGSRVSLM</sequence>
<evidence type="ECO:0000259" key="19">
    <source>
        <dbReference type="SMART" id="SM00382"/>
    </source>
</evidence>
<dbReference type="InterPro" id="IPR027417">
    <property type="entry name" value="P-loop_NTPase"/>
</dbReference>
<keyword evidence="8" id="KW-0378">Hydrolase</keyword>
<keyword evidence="10" id="KW-0653">Protein transport</keyword>
<dbReference type="SUPFAM" id="SSF52540">
    <property type="entry name" value="P-loop containing nucleoside triphosphate hydrolases"/>
    <property type="match status" value="2"/>
</dbReference>
<evidence type="ECO:0000256" key="12">
    <source>
        <dbReference type="ARBA" id="ARBA00023140"/>
    </source>
</evidence>
<keyword evidence="4" id="KW-0963">Cytoplasm</keyword>
<dbReference type="SUPFAM" id="SSF50692">
    <property type="entry name" value="ADC-like"/>
    <property type="match status" value="1"/>
</dbReference>
<dbReference type="InterPro" id="IPR041569">
    <property type="entry name" value="AAA_lid_3"/>
</dbReference>